<name>A0AAJ6HQ52_9ACTN</name>
<dbReference type="EMBL" id="CP130472">
    <property type="protein sequence ID" value="WLS42963.1"/>
    <property type="molecule type" value="Genomic_DNA"/>
</dbReference>
<dbReference type="PANTHER" id="PTHR40078:SF1">
    <property type="entry name" value="INTEGRAL MEMBRANE PROTEIN"/>
    <property type="match status" value="1"/>
</dbReference>
<feature type="transmembrane region" description="Helical" evidence="1">
    <location>
        <begin position="80"/>
        <end position="101"/>
    </location>
</feature>
<keyword evidence="1" id="KW-1133">Transmembrane helix</keyword>
<evidence type="ECO:0000313" key="3">
    <source>
        <dbReference type="Proteomes" id="UP001235874"/>
    </source>
</evidence>
<dbReference type="AlphaFoldDB" id="A0AAJ6HQ52"/>
<organism evidence="2 3">
    <name type="scientific">Micromonospora profundi</name>
    <dbReference type="NCBI Taxonomy" id="1420889"/>
    <lineage>
        <taxon>Bacteria</taxon>
        <taxon>Bacillati</taxon>
        <taxon>Actinomycetota</taxon>
        <taxon>Actinomycetes</taxon>
        <taxon>Micromonosporales</taxon>
        <taxon>Micromonosporaceae</taxon>
        <taxon>Micromonospora</taxon>
    </lineage>
</organism>
<accession>A0AAJ6HQ52</accession>
<keyword evidence="1" id="KW-0472">Membrane</keyword>
<keyword evidence="1" id="KW-0812">Transmembrane</keyword>
<evidence type="ECO:0000256" key="1">
    <source>
        <dbReference type="SAM" id="Phobius"/>
    </source>
</evidence>
<sequence length="223" mass="23082">MALIGNLRHRPVRRLIQLYVGLVLYGVSMALMIRSGLGLNPWDVFHQGLSELTTLSFGTVTIIVGALVLLLWIPLRQRPGLGTISNVVVIGLVVDATLALLPDGGPMAVRIALLITGIVGNGAATALYLGANLGPGPRDGLMTGMVARRPGLSVRLVRTAIEVTVLALGWLLGGTVGVGTVAYALAIGPLAQLFIPLFAVPAPSRPDAVRPATEGVEPVAPTG</sequence>
<dbReference type="KEGG" id="mprn:Q3V37_16080"/>
<feature type="transmembrane region" description="Helical" evidence="1">
    <location>
        <begin position="53"/>
        <end position="73"/>
    </location>
</feature>
<keyword evidence="3" id="KW-1185">Reference proteome</keyword>
<dbReference type="RefSeq" id="WP_306270311.1">
    <property type="nucleotide sequence ID" value="NZ_CP130472.1"/>
</dbReference>
<reference evidence="2 3" key="1">
    <citation type="submission" date="2023-07" db="EMBL/GenBank/DDBJ databases">
        <title>Micromonospora profundi TRM 95458 converts glycerol to a new osmotic compound.</title>
        <authorList>
            <person name="Lu D."/>
        </authorList>
    </citation>
    <scope>NUCLEOTIDE SEQUENCE [LARGE SCALE GENOMIC DNA]</scope>
    <source>
        <strain evidence="2 3">TRM95458</strain>
    </source>
</reference>
<dbReference type="Proteomes" id="UP001235874">
    <property type="component" value="Chromosome"/>
</dbReference>
<feature type="transmembrane region" description="Helical" evidence="1">
    <location>
        <begin position="107"/>
        <end position="131"/>
    </location>
</feature>
<proteinExistence type="predicted"/>
<evidence type="ECO:0000313" key="2">
    <source>
        <dbReference type="EMBL" id="WLS42963.1"/>
    </source>
</evidence>
<evidence type="ECO:0008006" key="4">
    <source>
        <dbReference type="Google" id="ProtNLM"/>
    </source>
</evidence>
<dbReference type="Pfam" id="PF19700">
    <property type="entry name" value="DUF6198"/>
    <property type="match status" value="1"/>
</dbReference>
<dbReference type="InterPro" id="IPR038750">
    <property type="entry name" value="YczE/YyaS-like"/>
</dbReference>
<protein>
    <recommendedName>
        <fullName evidence="4">Membrane protein YczE</fullName>
    </recommendedName>
</protein>
<dbReference type="PANTHER" id="PTHR40078">
    <property type="entry name" value="INTEGRAL MEMBRANE PROTEIN-RELATED"/>
    <property type="match status" value="1"/>
</dbReference>
<gene>
    <name evidence="2" type="ORF">Q3V37_16080</name>
</gene>
<feature type="transmembrane region" description="Helical" evidence="1">
    <location>
        <begin position="12"/>
        <end position="33"/>
    </location>
</feature>